<evidence type="ECO:0000313" key="12">
    <source>
        <dbReference type="Proteomes" id="UP000254575"/>
    </source>
</evidence>
<feature type="binding site" evidence="9">
    <location>
        <position position="17"/>
    </location>
    <ligand>
        <name>ATP</name>
        <dbReference type="ChEBI" id="CHEBI:30616"/>
    </ligand>
</feature>
<dbReference type="SUPFAM" id="SSF52374">
    <property type="entry name" value="Nucleotidylyl transferase"/>
    <property type="match status" value="1"/>
</dbReference>
<evidence type="ECO:0000256" key="8">
    <source>
        <dbReference type="ARBA" id="ARBA00029346"/>
    </source>
</evidence>
<feature type="binding site" evidence="9">
    <location>
        <begin position="126"/>
        <end position="132"/>
    </location>
    <ligand>
        <name>ATP</name>
        <dbReference type="ChEBI" id="CHEBI:30616"/>
    </ligand>
</feature>
<feature type="binding site" evidence="9">
    <location>
        <position position="41"/>
    </location>
    <ligand>
        <name>substrate</name>
    </ligand>
</feature>
<feature type="binding site" evidence="9">
    <location>
        <position position="76"/>
    </location>
    <ligand>
        <name>substrate</name>
    </ligand>
</feature>
<evidence type="ECO:0000256" key="1">
    <source>
        <dbReference type="ARBA" id="ARBA00022490"/>
    </source>
</evidence>
<dbReference type="InterPro" id="IPR004821">
    <property type="entry name" value="Cyt_trans-like"/>
</dbReference>
<evidence type="ECO:0000259" key="10">
    <source>
        <dbReference type="Pfam" id="PF01467"/>
    </source>
</evidence>
<gene>
    <name evidence="9 11" type="primary">coaD</name>
    <name evidence="11" type="ORF">NCTC10717_00648</name>
</gene>
<comment type="pathway">
    <text evidence="9">Cofactor biosynthesis; coenzyme A biosynthesis; CoA from (R)-pantothenate: step 4/5.</text>
</comment>
<dbReference type="Gene3D" id="3.40.50.620">
    <property type="entry name" value="HUPs"/>
    <property type="match status" value="1"/>
</dbReference>
<dbReference type="HAMAP" id="MF_00151">
    <property type="entry name" value="PPAT_bact"/>
    <property type="match status" value="1"/>
</dbReference>
<dbReference type="OrthoDB" id="9806661at2"/>
<evidence type="ECO:0000256" key="4">
    <source>
        <dbReference type="ARBA" id="ARBA00022741"/>
    </source>
</evidence>
<comment type="cofactor">
    <cofactor evidence="9">
        <name>Mg(2+)</name>
        <dbReference type="ChEBI" id="CHEBI:18420"/>
    </cofactor>
</comment>
<keyword evidence="12" id="KW-1185">Reference proteome</keyword>
<keyword evidence="6 9" id="KW-0460">Magnesium</keyword>
<dbReference type="Proteomes" id="UP000254575">
    <property type="component" value="Unassembled WGS sequence"/>
</dbReference>
<evidence type="ECO:0000313" key="11">
    <source>
        <dbReference type="EMBL" id="SUO92619.1"/>
    </source>
</evidence>
<protein>
    <recommendedName>
        <fullName evidence="9">Phosphopantetheine adenylyltransferase</fullName>
        <ecNumber evidence="9">2.7.7.3</ecNumber>
    </recommendedName>
    <alternativeName>
        <fullName evidence="9">Dephospho-CoA pyrophosphorylase</fullName>
    </alternativeName>
    <alternativeName>
        <fullName evidence="9">Pantetheine-phosphate adenylyltransferase</fullName>
        <shortName evidence="9">PPAT</shortName>
    </alternativeName>
</protein>
<dbReference type="RefSeq" id="WP_115217925.1">
    <property type="nucleotide sequence ID" value="NZ_UHIA01000003.1"/>
</dbReference>
<feature type="site" description="Transition state stabilizer" evidence="9">
    <location>
        <position position="17"/>
    </location>
</feature>
<evidence type="ECO:0000256" key="3">
    <source>
        <dbReference type="ARBA" id="ARBA00022695"/>
    </source>
</evidence>
<keyword evidence="2 9" id="KW-0808">Transferase</keyword>
<dbReference type="GO" id="GO:0015937">
    <property type="term" value="P:coenzyme A biosynthetic process"/>
    <property type="evidence" value="ECO:0007669"/>
    <property type="project" value="UniProtKB-UniRule"/>
</dbReference>
<dbReference type="InterPro" id="IPR014729">
    <property type="entry name" value="Rossmann-like_a/b/a_fold"/>
</dbReference>
<dbReference type="EC" id="2.7.7.3" evidence="9"/>
<keyword evidence="4 9" id="KW-0547">Nucleotide-binding</keyword>
<feature type="binding site" evidence="9">
    <location>
        <position position="101"/>
    </location>
    <ligand>
        <name>ATP</name>
        <dbReference type="ChEBI" id="CHEBI:30616"/>
    </ligand>
</feature>
<dbReference type="NCBIfam" id="TIGR01510">
    <property type="entry name" value="coaD_prev_kdtB"/>
    <property type="match status" value="1"/>
</dbReference>
<feature type="binding site" evidence="9">
    <location>
        <position position="90"/>
    </location>
    <ligand>
        <name>substrate</name>
    </ligand>
</feature>
<dbReference type="GO" id="GO:0005524">
    <property type="term" value="F:ATP binding"/>
    <property type="evidence" value="ECO:0007669"/>
    <property type="project" value="UniProtKB-KW"/>
</dbReference>
<feature type="binding site" evidence="9">
    <location>
        <begin position="91"/>
        <end position="93"/>
    </location>
    <ligand>
        <name>ATP</name>
        <dbReference type="ChEBI" id="CHEBI:30616"/>
    </ligand>
</feature>
<keyword evidence="1 9" id="KW-0963">Cytoplasm</keyword>
<keyword evidence="3 9" id="KW-0548">Nucleotidyltransferase</keyword>
<comment type="function">
    <text evidence="9">Reversibly transfers an adenylyl group from ATP to 4'-phosphopantetheine, yielding dephospho-CoA (dPCoA) and pyrophosphate.</text>
</comment>
<proteinExistence type="inferred from homology"/>
<evidence type="ECO:0000256" key="2">
    <source>
        <dbReference type="ARBA" id="ARBA00022679"/>
    </source>
</evidence>
<sequence>MTKALYPGTFDPMTLGHQDIITRAAAFCEELYIGVAAGHHKQTLFSLEERSAMAQDIIEELGLSARVKVLPYEGLLVDLCRKHNISLIIRGVRSVGDFEYEYRLAAMNHHLADEIETLFMLPSERFAFLSSSLVRESAKLGGDVSALLAPKIKKNLLDKLGSQKNYV</sequence>
<dbReference type="GO" id="GO:0005737">
    <property type="term" value="C:cytoplasm"/>
    <property type="evidence" value="ECO:0007669"/>
    <property type="project" value="UniProtKB-SubCell"/>
</dbReference>
<dbReference type="PANTHER" id="PTHR21342:SF1">
    <property type="entry name" value="PHOSPHOPANTETHEINE ADENYLYLTRANSFERASE"/>
    <property type="match status" value="1"/>
</dbReference>
<dbReference type="GO" id="GO:0004595">
    <property type="term" value="F:pantetheine-phosphate adenylyltransferase activity"/>
    <property type="evidence" value="ECO:0007669"/>
    <property type="project" value="UniProtKB-UniRule"/>
</dbReference>
<name>A0A380MJH1_9GAMM</name>
<dbReference type="EMBL" id="UHIA01000003">
    <property type="protein sequence ID" value="SUO92619.1"/>
    <property type="molecule type" value="Genomic_DNA"/>
</dbReference>
<feature type="binding site" evidence="9">
    <location>
        <begin position="9"/>
        <end position="10"/>
    </location>
    <ligand>
        <name>ATP</name>
        <dbReference type="ChEBI" id="CHEBI:30616"/>
    </ligand>
</feature>
<feature type="binding site" evidence="9">
    <location>
        <position position="9"/>
    </location>
    <ligand>
        <name>substrate</name>
    </ligand>
</feature>
<keyword evidence="7 9" id="KW-0173">Coenzyme A biosynthesis</keyword>
<dbReference type="Pfam" id="PF01467">
    <property type="entry name" value="CTP_transf_like"/>
    <property type="match status" value="1"/>
</dbReference>
<dbReference type="NCBIfam" id="TIGR00125">
    <property type="entry name" value="cyt_tran_rel"/>
    <property type="match status" value="1"/>
</dbReference>
<evidence type="ECO:0000256" key="9">
    <source>
        <dbReference type="HAMAP-Rule" id="MF_00151"/>
    </source>
</evidence>
<accession>A0A380MJH1</accession>
<dbReference type="UniPathway" id="UPA00241">
    <property type="reaction ID" value="UER00355"/>
</dbReference>
<evidence type="ECO:0000256" key="5">
    <source>
        <dbReference type="ARBA" id="ARBA00022840"/>
    </source>
</evidence>
<evidence type="ECO:0000256" key="6">
    <source>
        <dbReference type="ARBA" id="ARBA00022842"/>
    </source>
</evidence>
<evidence type="ECO:0000256" key="7">
    <source>
        <dbReference type="ARBA" id="ARBA00022993"/>
    </source>
</evidence>
<dbReference type="PRINTS" id="PR01020">
    <property type="entry name" value="LPSBIOSNTHSS"/>
</dbReference>
<keyword evidence="5 9" id="KW-0067">ATP-binding</keyword>
<dbReference type="CDD" id="cd02163">
    <property type="entry name" value="PPAT"/>
    <property type="match status" value="1"/>
</dbReference>
<dbReference type="PANTHER" id="PTHR21342">
    <property type="entry name" value="PHOSPHOPANTETHEINE ADENYLYLTRANSFERASE"/>
    <property type="match status" value="1"/>
</dbReference>
<comment type="subcellular location">
    <subcellularLocation>
        <location evidence="9">Cytoplasm</location>
    </subcellularLocation>
</comment>
<dbReference type="InterPro" id="IPR001980">
    <property type="entry name" value="PPAT"/>
</dbReference>
<feature type="domain" description="Cytidyltransferase-like" evidence="10">
    <location>
        <begin position="5"/>
        <end position="136"/>
    </location>
</feature>
<comment type="similarity">
    <text evidence="9">Belongs to the bacterial CoaD family.</text>
</comment>
<dbReference type="AlphaFoldDB" id="A0A380MJH1"/>
<organism evidence="11 12">
    <name type="scientific">Suttonella indologenes</name>
    <dbReference type="NCBI Taxonomy" id="13276"/>
    <lineage>
        <taxon>Bacteria</taxon>
        <taxon>Pseudomonadati</taxon>
        <taxon>Pseudomonadota</taxon>
        <taxon>Gammaproteobacteria</taxon>
        <taxon>Cardiobacteriales</taxon>
        <taxon>Cardiobacteriaceae</taxon>
        <taxon>Suttonella</taxon>
    </lineage>
</organism>
<comment type="catalytic activity">
    <reaction evidence="8 9">
        <text>(R)-4'-phosphopantetheine + ATP + H(+) = 3'-dephospho-CoA + diphosphate</text>
        <dbReference type="Rhea" id="RHEA:19801"/>
        <dbReference type="ChEBI" id="CHEBI:15378"/>
        <dbReference type="ChEBI" id="CHEBI:30616"/>
        <dbReference type="ChEBI" id="CHEBI:33019"/>
        <dbReference type="ChEBI" id="CHEBI:57328"/>
        <dbReference type="ChEBI" id="CHEBI:61723"/>
        <dbReference type="EC" id="2.7.7.3"/>
    </reaction>
</comment>
<reference evidence="11 12" key="1">
    <citation type="submission" date="2018-06" db="EMBL/GenBank/DDBJ databases">
        <authorList>
            <consortium name="Pathogen Informatics"/>
            <person name="Doyle S."/>
        </authorList>
    </citation>
    <scope>NUCLEOTIDE SEQUENCE [LARGE SCALE GENOMIC DNA]</scope>
    <source>
        <strain evidence="11 12">NCTC10717</strain>
    </source>
</reference>
<comment type="subunit">
    <text evidence="9">Homohexamer.</text>
</comment>